<dbReference type="GO" id="GO:0009307">
    <property type="term" value="P:DNA restriction-modification system"/>
    <property type="evidence" value="ECO:0007669"/>
    <property type="project" value="UniProtKB-KW"/>
</dbReference>
<sequence>MRYKRFITGQLSQLEYKEIPPLDEKEWGEFFVSDLFTISRPKARNKDDYDFGDTPFVASGAVNNGVMKRCNSKPDELLDKGNCITVSPVDGSTFYQPMDFLGRGGAGSSILMLRSDWLNLYLGLFVARAVQQTCSKYTYGHMGNKDSIKRERIMLPVTNDDEPDYAFMEQYTKNMMLKKYEQYLAFIDRQRANEGEFLHNDVNSKTGKSQGSVPQV</sequence>
<dbReference type="Gene3D" id="3.90.220.20">
    <property type="entry name" value="DNA methylase specificity domains"/>
    <property type="match status" value="1"/>
</dbReference>
<dbReference type="SUPFAM" id="SSF116734">
    <property type="entry name" value="DNA methylase specificity domain"/>
    <property type="match status" value="1"/>
</dbReference>
<dbReference type="Pfam" id="PF01420">
    <property type="entry name" value="Methylase_S"/>
    <property type="match status" value="1"/>
</dbReference>
<keyword evidence="6" id="KW-1185">Reference proteome</keyword>
<evidence type="ECO:0000256" key="2">
    <source>
        <dbReference type="ARBA" id="ARBA00022747"/>
    </source>
</evidence>
<evidence type="ECO:0000313" key="6">
    <source>
        <dbReference type="Proteomes" id="UP000018466"/>
    </source>
</evidence>
<evidence type="ECO:0000256" key="3">
    <source>
        <dbReference type="ARBA" id="ARBA00023125"/>
    </source>
</evidence>
<reference evidence="5 6" key="1">
    <citation type="submission" date="2011-10" db="EMBL/GenBank/DDBJ databases">
        <title>The Genome Sequence of Lachnospiraceae bacterium ACC2.</title>
        <authorList>
            <consortium name="The Broad Institute Genome Sequencing Platform"/>
            <person name="Earl A."/>
            <person name="Ward D."/>
            <person name="Feldgarden M."/>
            <person name="Gevers D."/>
            <person name="Sizova M."/>
            <person name="Hazen A."/>
            <person name="Epstein S."/>
            <person name="Young S.K."/>
            <person name="Zeng Q."/>
            <person name="Gargeya S."/>
            <person name="Fitzgerald M."/>
            <person name="Haas B."/>
            <person name="Abouelleil A."/>
            <person name="Alvarado L."/>
            <person name="Arachchi H.M."/>
            <person name="Berlin A."/>
            <person name="Brown A."/>
            <person name="Chapman S.B."/>
            <person name="Chen Z."/>
            <person name="Dunbar C."/>
            <person name="Freedman E."/>
            <person name="Gearin G."/>
            <person name="Goldberg J."/>
            <person name="Griggs A."/>
            <person name="Gujja S."/>
            <person name="Heiman D."/>
            <person name="Howarth C."/>
            <person name="Larson L."/>
            <person name="Lui A."/>
            <person name="MacDonald P.J.P."/>
            <person name="Montmayeur A."/>
            <person name="Murphy C."/>
            <person name="Neiman D."/>
            <person name="Pearson M."/>
            <person name="Priest M."/>
            <person name="Roberts A."/>
            <person name="Saif S."/>
            <person name="Shea T."/>
            <person name="Shenoy N."/>
            <person name="Sisk P."/>
            <person name="Stolte C."/>
            <person name="Sykes S."/>
            <person name="Wortman J."/>
            <person name="Nusbaum C."/>
            <person name="Birren B."/>
        </authorList>
    </citation>
    <scope>NUCLEOTIDE SEQUENCE [LARGE SCALE GENOMIC DNA]</scope>
    <source>
        <strain evidence="5 6">ACC2</strain>
    </source>
</reference>
<accession>A0AA36Y4S6</accession>
<evidence type="ECO:0000313" key="5">
    <source>
        <dbReference type="EMBL" id="EHO16622.1"/>
    </source>
</evidence>
<evidence type="ECO:0000259" key="4">
    <source>
        <dbReference type="Pfam" id="PF01420"/>
    </source>
</evidence>
<dbReference type="AlphaFoldDB" id="A0AA36Y4S6"/>
<comment type="similarity">
    <text evidence="1">Belongs to the type-I restriction system S methylase family.</text>
</comment>
<organism evidence="5 6">
    <name type="scientific">Stomatobaculum longum</name>
    <dbReference type="NCBI Taxonomy" id="796942"/>
    <lineage>
        <taxon>Bacteria</taxon>
        <taxon>Bacillati</taxon>
        <taxon>Bacillota</taxon>
        <taxon>Clostridia</taxon>
        <taxon>Lachnospirales</taxon>
        <taxon>Lachnospiraceae</taxon>
        <taxon>Stomatobaculum</taxon>
    </lineage>
</organism>
<keyword evidence="2" id="KW-0680">Restriction system</keyword>
<comment type="caution">
    <text evidence="5">The sequence shown here is derived from an EMBL/GenBank/DDBJ whole genome shotgun (WGS) entry which is preliminary data.</text>
</comment>
<dbReference type="GeneID" id="86941075"/>
<feature type="domain" description="Type I restriction modification DNA specificity" evidence="4">
    <location>
        <begin position="25"/>
        <end position="179"/>
    </location>
</feature>
<dbReference type="InterPro" id="IPR044946">
    <property type="entry name" value="Restrct_endonuc_typeI_TRD_sf"/>
</dbReference>
<evidence type="ECO:0000256" key="1">
    <source>
        <dbReference type="ARBA" id="ARBA00010923"/>
    </source>
</evidence>
<keyword evidence="3" id="KW-0238">DNA-binding</keyword>
<dbReference type="EMBL" id="AGEL01000007">
    <property type="protein sequence ID" value="EHO16622.1"/>
    <property type="molecule type" value="Genomic_DNA"/>
</dbReference>
<dbReference type="Proteomes" id="UP000018466">
    <property type="component" value="Unassembled WGS sequence"/>
</dbReference>
<protein>
    <recommendedName>
        <fullName evidence="4">Type I restriction modification DNA specificity domain-containing protein</fullName>
    </recommendedName>
</protein>
<gene>
    <name evidence="5" type="ORF">HMPREF9623_01321</name>
</gene>
<name>A0AA36Y4S6_9FIRM</name>
<dbReference type="RefSeq" id="WP_009533154.1">
    <property type="nucleotide sequence ID" value="NZ_JH590863.1"/>
</dbReference>
<dbReference type="InterPro" id="IPR000055">
    <property type="entry name" value="Restrct_endonuc_typeI_TRD"/>
</dbReference>
<proteinExistence type="inferred from homology"/>
<dbReference type="GO" id="GO:0003677">
    <property type="term" value="F:DNA binding"/>
    <property type="evidence" value="ECO:0007669"/>
    <property type="project" value="UniProtKB-KW"/>
</dbReference>